<gene>
    <name evidence="1" type="ORF">OCTVUL_1B014781</name>
</gene>
<organism evidence="1 2">
    <name type="scientific">Octopus vulgaris</name>
    <name type="common">Common octopus</name>
    <dbReference type="NCBI Taxonomy" id="6645"/>
    <lineage>
        <taxon>Eukaryota</taxon>
        <taxon>Metazoa</taxon>
        <taxon>Spiralia</taxon>
        <taxon>Lophotrochozoa</taxon>
        <taxon>Mollusca</taxon>
        <taxon>Cephalopoda</taxon>
        <taxon>Coleoidea</taxon>
        <taxon>Octopodiformes</taxon>
        <taxon>Octopoda</taxon>
        <taxon>Incirrata</taxon>
        <taxon>Octopodidae</taxon>
        <taxon>Octopus</taxon>
    </lineage>
</organism>
<sequence length="99" mass="11477">MEPICSSSPLRRIALKECKNEDMRVKEHQNTSFTVRMEESSYKSGMKHEFLLDRSCPGTKHHLITKMYGDIVAVIDVDVAMTNFERHPVDERKRAPLTK</sequence>
<dbReference type="AlphaFoldDB" id="A0AA36B4I8"/>
<evidence type="ECO:0000313" key="1">
    <source>
        <dbReference type="EMBL" id="CAI9727788.1"/>
    </source>
</evidence>
<accession>A0AA36B4I8</accession>
<dbReference type="Proteomes" id="UP001162480">
    <property type="component" value="Chromosome 9"/>
</dbReference>
<reference evidence="1" key="1">
    <citation type="submission" date="2023-08" db="EMBL/GenBank/DDBJ databases">
        <authorList>
            <person name="Alioto T."/>
            <person name="Alioto T."/>
            <person name="Gomez Garrido J."/>
        </authorList>
    </citation>
    <scope>NUCLEOTIDE SEQUENCE</scope>
</reference>
<name>A0AA36B4I8_OCTVU</name>
<keyword evidence="2" id="KW-1185">Reference proteome</keyword>
<dbReference type="EMBL" id="OX597822">
    <property type="protein sequence ID" value="CAI9727788.1"/>
    <property type="molecule type" value="Genomic_DNA"/>
</dbReference>
<proteinExistence type="predicted"/>
<protein>
    <submittedName>
        <fullName evidence="1">Uncharacterized protein</fullName>
    </submittedName>
</protein>
<evidence type="ECO:0000313" key="2">
    <source>
        <dbReference type="Proteomes" id="UP001162480"/>
    </source>
</evidence>